<dbReference type="PANTHER" id="PTHR43854:SF1">
    <property type="entry name" value="INDOLEPYRUVATE OXIDOREDUCTASE SUBUNIT IORB"/>
    <property type="match status" value="1"/>
</dbReference>
<evidence type="ECO:0000256" key="1">
    <source>
        <dbReference type="ARBA" id="ARBA00023002"/>
    </source>
</evidence>
<sequence length="181" mass="20128">MIAGIGGQGVVTTGRMIAEVFNLKGYKVFEAETHGLAQRGGAVNVHVRIGDVNTPLIPMGKADILISLEATEALRNIQFLSKEAKIFLNTFTKPASLPNVKAVQVSEVVERLRNWQVFQVDCEKIHGKCNSVMLGCLYQASLKQYVEVKDFLSVMKDETNRNSFLSGLKYFSQAYEQEVRV</sequence>
<gene>
    <name evidence="3" type="ordered locus">Mcup_0634</name>
</gene>
<evidence type="ECO:0000313" key="4">
    <source>
        <dbReference type="Proteomes" id="UP000007812"/>
    </source>
</evidence>
<dbReference type="GO" id="GO:0016903">
    <property type="term" value="F:oxidoreductase activity, acting on the aldehyde or oxo group of donors"/>
    <property type="evidence" value="ECO:0007669"/>
    <property type="project" value="InterPro"/>
</dbReference>
<evidence type="ECO:0000259" key="2">
    <source>
        <dbReference type="Pfam" id="PF01558"/>
    </source>
</evidence>
<name>F4G149_METCR</name>
<dbReference type="Pfam" id="PF01558">
    <property type="entry name" value="POR"/>
    <property type="match status" value="1"/>
</dbReference>
<dbReference type="PATRIC" id="fig|1006006.8.peg.635"/>
<dbReference type="InterPro" id="IPR019752">
    <property type="entry name" value="Pyrv/ketoisovalerate_OxRed_cat"/>
</dbReference>
<dbReference type="InterPro" id="IPR002869">
    <property type="entry name" value="Pyrv_flavodox_OxRed_cen"/>
</dbReference>
<dbReference type="STRING" id="1006006.Mcup_0634"/>
<feature type="domain" description="Pyruvate/ketoisovalerate oxidoreductase catalytic" evidence="2">
    <location>
        <begin position="6"/>
        <end position="160"/>
    </location>
</feature>
<keyword evidence="4" id="KW-1185">Reference proteome</keyword>
<evidence type="ECO:0000313" key="3">
    <source>
        <dbReference type="EMBL" id="AEB94739.1"/>
    </source>
</evidence>
<protein>
    <submittedName>
        <fullName evidence="3">Pyruvate: ferredoxin oxidoreductase, gamma subunit</fullName>
    </submittedName>
</protein>
<accession>F4G149</accession>
<dbReference type="PANTHER" id="PTHR43854">
    <property type="entry name" value="INDOLEPYRUVATE OXIDOREDUCTASE SUBUNIT IORB"/>
    <property type="match status" value="1"/>
</dbReference>
<dbReference type="InterPro" id="IPR052198">
    <property type="entry name" value="IorB_Oxidoreductase"/>
</dbReference>
<dbReference type="HOGENOM" id="CLU_087284_1_0_2"/>
<reference evidence="3 4" key="1">
    <citation type="journal article" date="2011" name="J. Bacteriol.">
        <title>Complete genome sequence of Metallosphaera cuprina, a metal sulfide-oxidizing archaeon from a hot spring.</title>
        <authorList>
            <person name="Liu L.J."/>
            <person name="You X.Y."/>
            <person name="Zheng H."/>
            <person name="Wang S."/>
            <person name="Jiang C.Y."/>
            <person name="Liu S.J."/>
        </authorList>
    </citation>
    <scope>NUCLEOTIDE SEQUENCE [LARGE SCALE GENOMIC DNA]</scope>
    <source>
        <strain evidence="3 4">Ar-4</strain>
    </source>
</reference>
<keyword evidence="1" id="KW-0560">Oxidoreductase</keyword>
<keyword evidence="3" id="KW-0670">Pyruvate</keyword>
<organism evidence="3 4">
    <name type="scientific">Metallosphaera cuprina (strain Ar-4)</name>
    <dbReference type="NCBI Taxonomy" id="1006006"/>
    <lineage>
        <taxon>Archaea</taxon>
        <taxon>Thermoproteota</taxon>
        <taxon>Thermoprotei</taxon>
        <taxon>Sulfolobales</taxon>
        <taxon>Sulfolobaceae</taxon>
        <taxon>Metallosphaera</taxon>
    </lineage>
</organism>
<dbReference type="AlphaFoldDB" id="F4G149"/>
<dbReference type="KEGG" id="mcn:Mcup_0634"/>
<dbReference type="Gene3D" id="3.40.920.10">
    <property type="entry name" value="Pyruvate-ferredoxin oxidoreductase, PFOR, domain III"/>
    <property type="match status" value="1"/>
</dbReference>
<dbReference type="SUPFAM" id="SSF53323">
    <property type="entry name" value="Pyruvate-ferredoxin oxidoreductase, PFOR, domain III"/>
    <property type="match status" value="1"/>
</dbReference>
<dbReference type="Proteomes" id="UP000007812">
    <property type="component" value="Chromosome"/>
</dbReference>
<proteinExistence type="predicted"/>
<dbReference type="EMBL" id="CP002656">
    <property type="protein sequence ID" value="AEB94739.1"/>
    <property type="molecule type" value="Genomic_DNA"/>
</dbReference>
<dbReference type="eggNOG" id="arCOG01602">
    <property type="taxonomic scope" value="Archaea"/>
</dbReference>